<dbReference type="PROSITE" id="PS50240">
    <property type="entry name" value="TRYPSIN_DOM"/>
    <property type="match status" value="1"/>
</dbReference>
<dbReference type="EMBL" id="CAVLGL010000057">
    <property type="protein sequence ID" value="CAK1583596.1"/>
    <property type="molecule type" value="Genomic_DNA"/>
</dbReference>
<dbReference type="InterPro" id="IPR051487">
    <property type="entry name" value="Ser/Thr_Proteases_Immune/Dev"/>
</dbReference>
<keyword evidence="14" id="KW-1185">Reference proteome</keyword>
<keyword evidence="6 10" id="KW-0720">Serine protease</keyword>
<feature type="chain" id="PRO_5043100709" description="CLIP domain-containing serine protease" evidence="11">
    <location>
        <begin position="26"/>
        <end position="400"/>
    </location>
</feature>
<evidence type="ECO:0000256" key="1">
    <source>
        <dbReference type="ARBA" id="ARBA00004613"/>
    </source>
</evidence>
<dbReference type="SUPFAM" id="SSF50494">
    <property type="entry name" value="Trypsin-like serine proteases"/>
    <property type="match status" value="1"/>
</dbReference>
<dbReference type="GO" id="GO:0004252">
    <property type="term" value="F:serine-type endopeptidase activity"/>
    <property type="evidence" value="ECO:0007669"/>
    <property type="project" value="UniProtKB-UniRule"/>
</dbReference>
<evidence type="ECO:0000256" key="4">
    <source>
        <dbReference type="ARBA" id="ARBA00022729"/>
    </source>
</evidence>
<dbReference type="InterPro" id="IPR001314">
    <property type="entry name" value="Peptidase_S1A"/>
</dbReference>
<evidence type="ECO:0000256" key="9">
    <source>
        <dbReference type="ARBA" id="ARBA00024195"/>
    </source>
</evidence>
<dbReference type="InterPro" id="IPR009003">
    <property type="entry name" value="Peptidase_S1_PA"/>
</dbReference>
<dbReference type="InterPro" id="IPR022700">
    <property type="entry name" value="CLIP"/>
</dbReference>
<evidence type="ECO:0000256" key="5">
    <source>
        <dbReference type="ARBA" id="ARBA00022801"/>
    </source>
</evidence>
<dbReference type="PROSITE" id="PS00135">
    <property type="entry name" value="TRYPSIN_SER"/>
    <property type="match status" value="1"/>
</dbReference>
<evidence type="ECO:0000313" key="13">
    <source>
        <dbReference type="EMBL" id="CAK1583596.1"/>
    </source>
</evidence>
<reference evidence="13 14" key="1">
    <citation type="submission" date="2023-11" db="EMBL/GenBank/DDBJ databases">
        <authorList>
            <person name="Hedman E."/>
            <person name="Englund M."/>
            <person name="Stromberg M."/>
            <person name="Nyberg Akerstrom W."/>
            <person name="Nylinder S."/>
            <person name="Jareborg N."/>
            <person name="Kallberg Y."/>
            <person name="Kronander E."/>
        </authorList>
    </citation>
    <scope>NUCLEOTIDE SEQUENCE [LARGE SCALE GENOMIC DNA]</scope>
</reference>
<evidence type="ECO:0000256" key="6">
    <source>
        <dbReference type="ARBA" id="ARBA00022825"/>
    </source>
</evidence>
<organism evidence="13 14">
    <name type="scientific">Parnassius mnemosyne</name>
    <name type="common">clouded apollo</name>
    <dbReference type="NCBI Taxonomy" id="213953"/>
    <lineage>
        <taxon>Eukaryota</taxon>
        <taxon>Metazoa</taxon>
        <taxon>Ecdysozoa</taxon>
        <taxon>Arthropoda</taxon>
        <taxon>Hexapoda</taxon>
        <taxon>Insecta</taxon>
        <taxon>Pterygota</taxon>
        <taxon>Neoptera</taxon>
        <taxon>Endopterygota</taxon>
        <taxon>Lepidoptera</taxon>
        <taxon>Glossata</taxon>
        <taxon>Ditrysia</taxon>
        <taxon>Papilionoidea</taxon>
        <taxon>Papilionidae</taxon>
        <taxon>Parnassiinae</taxon>
        <taxon>Parnassini</taxon>
        <taxon>Parnassius</taxon>
        <taxon>Driopa</taxon>
    </lineage>
</organism>
<dbReference type="AlphaFoldDB" id="A0AAV1KKK1"/>
<dbReference type="Proteomes" id="UP001314205">
    <property type="component" value="Unassembled WGS sequence"/>
</dbReference>
<evidence type="ECO:0000256" key="2">
    <source>
        <dbReference type="ARBA" id="ARBA00022525"/>
    </source>
</evidence>
<dbReference type="CDD" id="cd00190">
    <property type="entry name" value="Tryp_SPc"/>
    <property type="match status" value="1"/>
</dbReference>
<dbReference type="GO" id="GO:0006508">
    <property type="term" value="P:proteolysis"/>
    <property type="evidence" value="ECO:0007669"/>
    <property type="project" value="UniProtKB-KW"/>
</dbReference>
<proteinExistence type="inferred from homology"/>
<evidence type="ECO:0000256" key="11">
    <source>
        <dbReference type="RuleBase" id="RU366078"/>
    </source>
</evidence>
<dbReference type="PROSITE" id="PS00134">
    <property type="entry name" value="TRYPSIN_HIS"/>
    <property type="match status" value="1"/>
</dbReference>
<feature type="signal peptide" evidence="11">
    <location>
        <begin position="1"/>
        <end position="25"/>
    </location>
</feature>
<comment type="domain">
    <text evidence="11">The clip domain consists of 35-55 residues which are 'knitted' together usually by 3 conserved disulfide bonds forming a clip-like compact structure.</text>
</comment>
<dbReference type="EC" id="3.4.21.-" evidence="10"/>
<sequence length="400" mass="44576">MMRNCRTNWIFLVVLVIGSCQITQTFMPCANNNTKCILITQCRSAVELLKTRKNDELLRTMLCGNAKGNRLVDSIKVCCPTDNQIVFPNDTETVTNRFTNTTTPKVPTTTVEELTTLSVSDTTLRNVKTDNLPSRKICGFGGFGLDRIVNGVIAAIDEFPWLVQIKTKTKIGSEEKYTCAGSLITDRYILTAAHCLFNKTAVSVRLGEWDTETKHDCQESYCSDPPLDIYIDDIIIHPFYDKKTFTADIALIRLEKVVNFTEFIRPVCLPNTKYTMEQDYVIGTAFWTAGWGKTEFGEPSIIKRKVDLDAVSIDVCIEKLPIVKSLNPQNVICAGGNNGKDTCTGDSGGSLVKEVTEDFHTNWFLYGITSIGLAECGGGIPAVYTRIVSYMDWIIQNISE</sequence>
<comment type="similarity">
    <text evidence="9 11">Belongs to the peptidase S1 family. CLIP subfamily.</text>
</comment>
<feature type="domain" description="Peptidase S1" evidence="12">
    <location>
        <begin position="148"/>
        <end position="399"/>
    </location>
</feature>
<evidence type="ECO:0000256" key="10">
    <source>
        <dbReference type="RuleBase" id="RU363034"/>
    </source>
</evidence>
<dbReference type="Pfam" id="PF00089">
    <property type="entry name" value="Trypsin"/>
    <property type="match status" value="1"/>
</dbReference>
<dbReference type="InterPro" id="IPR033116">
    <property type="entry name" value="TRYPSIN_SER"/>
</dbReference>
<dbReference type="InterPro" id="IPR018114">
    <property type="entry name" value="TRYPSIN_HIS"/>
</dbReference>
<dbReference type="PROSITE" id="PS51257">
    <property type="entry name" value="PROKAR_LIPOPROTEIN"/>
    <property type="match status" value="1"/>
</dbReference>
<protein>
    <recommendedName>
        <fullName evidence="11">CLIP domain-containing serine protease</fullName>
        <ecNumber evidence="10">3.4.21.-</ecNumber>
    </recommendedName>
</protein>
<keyword evidence="3 10" id="KW-0645">Protease</keyword>
<comment type="subcellular location">
    <subcellularLocation>
        <location evidence="1 11">Secreted</location>
    </subcellularLocation>
</comment>
<name>A0AAV1KKK1_9NEOP</name>
<evidence type="ECO:0000256" key="8">
    <source>
        <dbReference type="ARBA" id="ARBA00023157"/>
    </source>
</evidence>
<dbReference type="PRINTS" id="PR00722">
    <property type="entry name" value="CHYMOTRYPSIN"/>
</dbReference>
<dbReference type="InterPro" id="IPR043504">
    <property type="entry name" value="Peptidase_S1_PA_chymotrypsin"/>
</dbReference>
<dbReference type="Gene3D" id="2.40.10.10">
    <property type="entry name" value="Trypsin-like serine proteases"/>
    <property type="match status" value="2"/>
</dbReference>
<keyword evidence="7" id="KW-0865">Zymogen</keyword>
<keyword evidence="4 11" id="KW-0732">Signal</keyword>
<keyword evidence="2 11" id="KW-0964">Secreted</keyword>
<dbReference type="PANTHER" id="PTHR24256">
    <property type="entry name" value="TRYPTASE-RELATED"/>
    <property type="match status" value="1"/>
</dbReference>
<dbReference type="InterPro" id="IPR038565">
    <property type="entry name" value="CLIP_sf"/>
</dbReference>
<evidence type="ECO:0000256" key="7">
    <source>
        <dbReference type="ARBA" id="ARBA00023145"/>
    </source>
</evidence>
<gene>
    <name evidence="13" type="ORF">PARMNEM_LOCUS4971</name>
</gene>
<dbReference type="Pfam" id="PF12032">
    <property type="entry name" value="CLIP"/>
    <property type="match status" value="1"/>
</dbReference>
<dbReference type="Gene3D" id="3.30.1640.30">
    <property type="match status" value="1"/>
</dbReference>
<keyword evidence="5 10" id="KW-0378">Hydrolase</keyword>
<keyword evidence="8" id="KW-1015">Disulfide bond</keyword>
<evidence type="ECO:0000259" key="12">
    <source>
        <dbReference type="PROSITE" id="PS50240"/>
    </source>
</evidence>
<evidence type="ECO:0000256" key="3">
    <source>
        <dbReference type="ARBA" id="ARBA00022670"/>
    </source>
</evidence>
<comment type="caution">
    <text evidence="13">The sequence shown here is derived from an EMBL/GenBank/DDBJ whole genome shotgun (WGS) entry which is preliminary data.</text>
</comment>
<dbReference type="SMART" id="SM00020">
    <property type="entry name" value="Tryp_SPc"/>
    <property type="match status" value="1"/>
</dbReference>
<dbReference type="FunFam" id="2.40.10.10:FF:000146">
    <property type="entry name" value="Serine protease 53"/>
    <property type="match status" value="1"/>
</dbReference>
<dbReference type="InterPro" id="IPR001254">
    <property type="entry name" value="Trypsin_dom"/>
</dbReference>
<dbReference type="GO" id="GO:0005576">
    <property type="term" value="C:extracellular region"/>
    <property type="evidence" value="ECO:0007669"/>
    <property type="project" value="UniProtKB-SubCell"/>
</dbReference>
<accession>A0AAV1KKK1</accession>
<evidence type="ECO:0000313" key="14">
    <source>
        <dbReference type="Proteomes" id="UP001314205"/>
    </source>
</evidence>